<dbReference type="AlphaFoldDB" id="A0A0N0P924"/>
<evidence type="ECO:0000259" key="2">
    <source>
        <dbReference type="PROSITE" id="PS50076"/>
    </source>
</evidence>
<organism evidence="3 4">
    <name type="scientific">Leptomonas seymouri</name>
    <dbReference type="NCBI Taxonomy" id="5684"/>
    <lineage>
        <taxon>Eukaryota</taxon>
        <taxon>Discoba</taxon>
        <taxon>Euglenozoa</taxon>
        <taxon>Kinetoplastea</taxon>
        <taxon>Metakinetoplastina</taxon>
        <taxon>Trypanosomatida</taxon>
        <taxon>Trypanosomatidae</taxon>
        <taxon>Leishmaniinae</taxon>
        <taxon>Leptomonas</taxon>
    </lineage>
</organism>
<feature type="domain" description="J" evidence="2">
    <location>
        <begin position="3"/>
        <end position="78"/>
    </location>
</feature>
<evidence type="ECO:0000256" key="1">
    <source>
        <dbReference type="SAM" id="MobiDB-lite"/>
    </source>
</evidence>
<dbReference type="CDD" id="cd06257">
    <property type="entry name" value="DnaJ"/>
    <property type="match status" value="1"/>
</dbReference>
<dbReference type="Pfam" id="PF00226">
    <property type="entry name" value="DnaJ"/>
    <property type="match status" value="1"/>
</dbReference>
<dbReference type="Gene3D" id="1.10.287.110">
    <property type="entry name" value="DnaJ domain"/>
    <property type="match status" value="1"/>
</dbReference>
<dbReference type="OrthoDB" id="10250354at2759"/>
<dbReference type="InterPro" id="IPR036869">
    <property type="entry name" value="J_dom_sf"/>
</dbReference>
<protein>
    <recommendedName>
        <fullName evidence="2">J domain-containing protein</fullName>
    </recommendedName>
</protein>
<feature type="region of interest" description="Disordered" evidence="1">
    <location>
        <begin position="188"/>
        <end position="217"/>
    </location>
</feature>
<dbReference type="VEuPathDB" id="TriTrypDB:Lsey_0003_0020"/>
<sequence length="272" mass="29680">MPTLYDILGVPVNASQKEVQDAYRQLLLRFHPDRCYHDNDSAVYNPSADVDEVRMQVLEKVADILSNPKKRHLYDAYLMHKQRSDALIFPLSSPMQWYSSSTSSAILKDDVLSFMVKLLPDVFASPASSRLKLPSGTPHGQEASPEEQPPQQPAPTTQTSNTPGAKPMVYAAAINVRHLPDGTVVVRSYKSGPPATSTPLSTTSTTSTAAVADPHVPASKEELPRRVRVMEEQLGNGDTTSNDESVEDDFSKAIDALTNYAVSLVSEIAGEQ</sequence>
<accession>A0A0N0P924</accession>
<reference evidence="3 4" key="1">
    <citation type="journal article" date="2015" name="PLoS Pathog.">
        <title>Leptomonas seymouri: Adaptations to the Dixenous Life Cycle Analyzed by Genome Sequencing, Transcriptome Profiling and Co-infection with Leishmania donovani.</title>
        <authorList>
            <person name="Kraeva N."/>
            <person name="Butenko A."/>
            <person name="Hlavacova J."/>
            <person name="Kostygov A."/>
            <person name="Myskova J."/>
            <person name="Grybchuk D."/>
            <person name="Lestinova T."/>
            <person name="Votypka J."/>
            <person name="Volf P."/>
            <person name="Opperdoes F."/>
            <person name="Flegontov P."/>
            <person name="Lukes J."/>
            <person name="Yurchenko V."/>
        </authorList>
    </citation>
    <scope>NUCLEOTIDE SEQUENCE [LARGE SCALE GENOMIC DNA]</scope>
    <source>
        <strain evidence="3 4">ATCC 30220</strain>
    </source>
</reference>
<dbReference type="OMA" id="MQWYSSS"/>
<dbReference type="InterPro" id="IPR001623">
    <property type="entry name" value="DnaJ_domain"/>
</dbReference>
<dbReference type="SMART" id="SM00271">
    <property type="entry name" value="DnaJ"/>
    <property type="match status" value="1"/>
</dbReference>
<evidence type="ECO:0000313" key="4">
    <source>
        <dbReference type="Proteomes" id="UP000038009"/>
    </source>
</evidence>
<dbReference type="InterPro" id="IPR053232">
    <property type="entry name" value="DnaJ_C/III_chloroplastic"/>
</dbReference>
<comment type="caution">
    <text evidence="3">The sequence shown here is derived from an EMBL/GenBank/DDBJ whole genome shotgun (WGS) entry which is preliminary data.</text>
</comment>
<dbReference type="PANTHER" id="PTHR45090">
    <property type="entry name" value="CHAPERONE PROTEIN DNAJ 20 CHLOROPLASTIC"/>
    <property type="match status" value="1"/>
</dbReference>
<proteinExistence type="predicted"/>
<dbReference type="EMBL" id="LJSK01000003">
    <property type="protein sequence ID" value="KPI90609.1"/>
    <property type="molecule type" value="Genomic_DNA"/>
</dbReference>
<dbReference type="SUPFAM" id="SSF46565">
    <property type="entry name" value="Chaperone J-domain"/>
    <property type="match status" value="1"/>
</dbReference>
<dbReference type="Proteomes" id="UP000038009">
    <property type="component" value="Unassembled WGS sequence"/>
</dbReference>
<evidence type="ECO:0000313" key="3">
    <source>
        <dbReference type="EMBL" id="KPI90609.1"/>
    </source>
</evidence>
<dbReference type="PROSITE" id="PS50076">
    <property type="entry name" value="DNAJ_2"/>
    <property type="match status" value="1"/>
</dbReference>
<feature type="compositionally biased region" description="Low complexity" evidence="1">
    <location>
        <begin position="193"/>
        <end position="214"/>
    </location>
</feature>
<dbReference type="PANTHER" id="PTHR45090:SF4">
    <property type="entry name" value="J DOMAIN-CONTAINING PROTEIN"/>
    <property type="match status" value="1"/>
</dbReference>
<feature type="region of interest" description="Disordered" evidence="1">
    <location>
        <begin position="130"/>
        <end position="165"/>
    </location>
</feature>
<name>A0A0N0P924_LEPSE</name>
<gene>
    <name evidence="3" type="ORF">ABL78_0205</name>
</gene>
<keyword evidence="4" id="KW-1185">Reference proteome</keyword>
<dbReference type="PRINTS" id="PR00625">
    <property type="entry name" value="JDOMAIN"/>
</dbReference>